<evidence type="ECO:0000256" key="1">
    <source>
        <dbReference type="SAM" id="Phobius"/>
    </source>
</evidence>
<evidence type="ECO:0000313" key="3">
    <source>
        <dbReference type="Proteomes" id="UP000273119"/>
    </source>
</evidence>
<feature type="transmembrane region" description="Helical" evidence="1">
    <location>
        <begin position="71"/>
        <end position="95"/>
    </location>
</feature>
<dbReference type="AlphaFoldDB" id="A0A496PKK2"/>
<protein>
    <submittedName>
        <fullName evidence="2">Uncharacterized protein</fullName>
    </submittedName>
</protein>
<name>A0A496PKK2_9MICC</name>
<accession>A0A496PKK2</accession>
<proteinExistence type="predicted"/>
<evidence type="ECO:0000313" key="2">
    <source>
        <dbReference type="EMBL" id="RKW70945.1"/>
    </source>
</evidence>
<feature type="transmembrane region" description="Helical" evidence="1">
    <location>
        <begin position="101"/>
        <end position="125"/>
    </location>
</feature>
<keyword evidence="3" id="KW-1185">Reference proteome</keyword>
<comment type="caution">
    <text evidence="2">The sequence shown here is derived from an EMBL/GenBank/DDBJ whole genome shotgun (WGS) entry which is preliminary data.</text>
</comment>
<keyword evidence="1" id="KW-0472">Membrane</keyword>
<reference evidence="2 3" key="1">
    <citation type="submission" date="2018-07" db="EMBL/GenBank/DDBJ databases">
        <title>Arthrobacter sp. nov., isolated from raw cow's milk with high bacterial count.</title>
        <authorList>
            <person name="Hahne J."/>
            <person name="Isele D."/>
            <person name="Lipski A."/>
        </authorList>
    </citation>
    <scope>NUCLEOTIDE SEQUENCE [LARGE SCALE GENOMIC DNA]</scope>
    <source>
        <strain evidence="2 3">JZ R-183</strain>
    </source>
</reference>
<gene>
    <name evidence="2" type="ORF">DWQ67_03805</name>
</gene>
<dbReference type="EMBL" id="QQXL01000002">
    <property type="protein sequence ID" value="RKW70945.1"/>
    <property type="molecule type" value="Genomic_DNA"/>
</dbReference>
<keyword evidence="1" id="KW-1133">Transmembrane helix</keyword>
<dbReference type="Proteomes" id="UP000273119">
    <property type="component" value="Unassembled WGS sequence"/>
</dbReference>
<sequence length="147" mass="16080">MSWSAQDPGWERDSPGALRDQAALAQVTQRRGVGEKVAAFRGPDGELRVYSRAQAGTAWLKRATSREVGSLGGLWTLLVLEIVLFVALGSVAISYRRDSAVTGLMTALTLVVLATVVWLVVLLRWEIRSRRLRREAGLPAPVGRRVS</sequence>
<organism evidence="2 3">
    <name type="scientific">Galactobacter caseinivorans</name>
    <dbReference type="NCBI Taxonomy" id="2676123"/>
    <lineage>
        <taxon>Bacteria</taxon>
        <taxon>Bacillati</taxon>
        <taxon>Actinomycetota</taxon>
        <taxon>Actinomycetes</taxon>
        <taxon>Micrococcales</taxon>
        <taxon>Micrococcaceae</taxon>
        <taxon>Galactobacter</taxon>
    </lineage>
</organism>
<dbReference type="RefSeq" id="WP_121484281.1">
    <property type="nucleotide sequence ID" value="NZ_QQXL01000002.1"/>
</dbReference>
<keyword evidence="1" id="KW-0812">Transmembrane</keyword>